<evidence type="ECO:0008006" key="3">
    <source>
        <dbReference type="Google" id="ProtNLM"/>
    </source>
</evidence>
<dbReference type="SUPFAM" id="SSF53474">
    <property type="entry name" value="alpha/beta-Hydrolases"/>
    <property type="match status" value="1"/>
</dbReference>
<name>A0ABX4EXY7_9BORD</name>
<keyword evidence="2" id="KW-1185">Reference proteome</keyword>
<protein>
    <recommendedName>
        <fullName evidence="3">Alpha/beta hydrolase</fullName>
    </recommendedName>
</protein>
<dbReference type="RefSeq" id="WP_094832788.1">
    <property type="nucleotide sequence ID" value="NZ_NEVR01000005.1"/>
</dbReference>
<proteinExistence type="predicted"/>
<reference evidence="1 2" key="1">
    <citation type="submission" date="2017-05" db="EMBL/GenBank/DDBJ databases">
        <title>Complete and WGS of Bordetella genogroups.</title>
        <authorList>
            <person name="Spilker T."/>
            <person name="Lipuma J."/>
        </authorList>
    </citation>
    <scope>NUCLEOTIDE SEQUENCE [LARGE SCALE GENOMIC DNA]</scope>
    <source>
        <strain evidence="1 2">AU9795</strain>
    </source>
</reference>
<gene>
    <name evidence="1" type="ORF">CAL27_21960</name>
</gene>
<dbReference type="Proteomes" id="UP000216354">
    <property type="component" value="Unassembled WGS sequence"/>
</dbReference>
<dbReference type="Gene3D" id="3.40.50.1820">
    <property type="entry name" value="alpha/beta hydrolase"/>
    <property type="match status" value="1"/>
</dbReference>
<accession>A0ABX4EXY7</accession>
<evidence type="ECO:0000313" key="1">
    <source>
        <dbReference type="EMBL" id="OZI58046.1"/>
    </source>
</evidence>
<sequence length="234" mass="24148">MNATLILAHGWGFDASVWDALCARLPGARVHRGEAGYFGAPVGALPALAPPGAARADPAGPSRAPAPEEPAGAAVIAIGHSQGGLDLLAALPAGCTHLVLINGFGRFSAAPDHPDGVPARMLERMLSRLAREPQAVVDDFRARCGAAPAAGPPEPQRLAHGLQRLRDADLRATLAALPLPTLLLAGETDPIAPPALSRATAVRDTRWHPGGHLLPLADPAWCARQIRDFVAATA</sequence>
<dbReference type="EMBL" id="NEVR01000005">
    <property type="protein sequence ID" value="OZI58046.1"/>
    <property type="molecule type" value="Genomic_DNA"/>
</dbReference>
<dbReference type="InterPro" id="IPR029058">
    <property type="entry name" value="AB_hydrolase_fold"/>
</dbReference>
<organism evidence="1 2">
    <name type="scientific">Bordetella genomosp. 1</name>
    <dbReference type="NCBI Taxonomy" id="1395607"/>
    <lineage>
        <taxon>Bacteria</taxon>
        <taxon>Pseudomonadati</taxon>
        <taxon>Pseudomonadota</taxon>
        <taxon>Betaproteobacteria</taxon>
        <taxon>Burkholderiales</taxon>
        <taxon>Alcaligenaceae</taxon>
        <taxon>Bordetella</taxon>
    </lineage>
</organism>
<evidence type="ECO:0000313" key="2">
    <source>
        <dbReference type="Proteomes" id="UP000216354"/>
    </source>
</evidence>
<comment type="caution">
    <text evidence="1">The sequence shown here is derived from an EMBL/GenBank/DDBJ whole genome shotgun (WGS) entry which is preliminary data.</text>
</comment>